<reference evidence="1 2" key="1">
    <citation type="journal article" date="2020" name="Nat. Food">
        <title>A phased Vanilla planifolia genome enables genetic improvement of flavour and production.</title>
        <authorList>
            <person name="Hasing T."/>
            <person name="Tang H."/>
            <person name="Brym M."/>
            <person name="Khazi F."/>
            <person name="Huang T."/>
            <person name="Chambers A.H."/>
        </authorList>
    </citation>
    <scope>NUCLEOTIDE SEQUENCE [LARGE SCALE GENOMIC DNA]</scope>
    <source>
        <tissue evidence="1">Leaf</tissue>
    </source>
</reference>
<organism evidence="1 2">
    <name type="scientific">Vanilla planifolia</name>
    <name type="common">Vanilla</name>
    <dbReference type="NCBI Taxonomy" id="51239"/>
    <lineage>
        <taxon>Eukaryota</taxon>
        <taxon>Viridiplantae</taxon>
        <taxon>Streptophyta</taxon>
        <taxon>Embryophyta</taxon>
        <taxon>Tracheophyta</taxon>
        <taxon>Spermatophyta</taxon>
        <taxon>Magnoliopsida</taxon>
        <taxon>Liliopsida</taxon>
        <taxon>Asparagales</taxon>
        <taxon>Orchidaceae</taxon>
        <taxon>Vanilloideae</taxon>
        <taxon>Vanilleae</taxon>
        <taxon>Vanilla</taxon>
    </lineage>
</organism>
<comment type="caution">
    <text evidence="1">The sequence shown here is derived from an EMBL/GenBank/DDBJ whole genome shotgun (WGS) entry which is preliminary data.</text>
</comment>
<dbReference type="PANTHER" id="PTHR47605">
    <property type="entry name" value="TRANSCRIPTIONAL ELONGATION REGULATOR MINIYO"/>
    <property type="match status" value="1"/>
</dbReference>
<proteinExistence type="predicted"/>
<dbReference type="InterPro" id="IPR055326">
    <property type="entry name" value="MINIYO"/>
</dbReference>
<dbReference type="EMBL" id="JADCNL010000013">
    <property type="protein sequence ID" value="KAG0454690.1"/>
    <property type="molecule type" value="Genomic_DNA"/>
</dbReference>
<evidence type="ECO:0000313" key="2">
    <source>
        <dbReference type="Proteomes" id="UP000636800"/>
    </source>
</evidence>
<dbReference type="AlphaFoldDB" id="A0A835UB45"/>
<protein>
    <submittedName>
        <fullName evidence="1">Uncharacterized protein</fullName>
    </submittedName>
</protein>
<dbReference type="PANTHER" id="PTHR47605:SF2">
    <property type="entry name" value="TRANSCRIPTIONAL ELONGATION REGULATOR MINIYO"/>
    <property type="match status" value="1"/>
</dbReference>
<dbReference type="OrthoDB" id="7690434at2759"/>
<dbReference type="Proteomes" id="UP000636800">
    <property type="component" value="Chromosome 13"/>
</dbReference>
<accession>A0A835UB45</accession>
<name>A0A835UB45_VANPL</name>
<evidence type="ECO:0000313" key="1">
    <source>
        <dbReference type="EMBL" id="KAG0454690.1"/>
    </source>
</evidence>
<gene>
    <name evidence="1" type="ORF">HPP92_023982</name>
</gene>
<keyword evidence="2" id="KW-1185">Reference proteome</keyword>
<sequence length="148" mass="16749">MRIKEALQMNLKRSLGSKPHLALAQLRPPQATHRVKALVKSSMFTRFATSVGVMIDTKGVGKHLNAKEPAKMHFGMMEPVPALVECLVSVLIGLARHSLVLCQMDKLFCSNFVKGGIFQQVMWHWYRSPLSMDEWVQYGKEYCKLMAS</sequence>